<dbReference type="SMART" id="SM00382">
    <property type="entry name" value="AAA"/>
    <property type="match status" value="1"/>
</dbReference>
<dbReference type="InterPro" id="IPR000432">
    <property type="entry name" value="DNA_mismatch_repair_MutS_C"/>
</dbReference>
<dbReference type="Gene3D" id="3.40.50.300">
    <property type="entry name" value="P-loop containing nucleotide triphosphate hydrolases"/>
    <property type="match status" value="1"/>
</dbReference>
<evidence type="ECO:0000313" key="8">
    <source>
        <dbReference type="Proteomes" id="UP000289996"/>
    </source>
</evidence>
<dbReference type="InterPro" id="IPR045076">
    <property type="entry name" value="MutS"/>
</dbReference>
<keyword evidence="4" id="KW-0238">DNA-binding</keyword>
<dbReference type="PROSITE" id="PS00486">
    <property type="entry name" value="DNA_MISMATCH_REPAIR_2"/>
    <property type="match status" value="1"/>
</dbReference>
<accession>A0A660E488</accession>
<dbReference type="Pfam" id="PF00488">
    <property type="entry name" value="MutS_V"/>
    <property type="match status" value="1"/>
</dbReference>
<name>A0A660E488_9LACO</name>
<evidence type="ECO:0000256" key="2">
    <source>
        <dbReference type="ARBA" id="ARBA00022759"/>
    </source>
</evidence>
<dbReference type="EMBL" id="UYIG01000046">
    <property type="protein sequence ID" value="VDG27741.1"/>
    <property type="molecule type" value="Genomic_DNA"/>
</dbReference>
<dbReference type="SUPFAM" id="SSF48334">
    <property type="entry name" value="DNA repair protein MutS, domain III"/>
    <property type="match status" value="1"/>
</dbReference>
<dbReference type="PANTHER" id="PTHR48466:SF2">
    <property type="entry name" value="OS10G0509000 PROTEIN"/>
    <property type="match status" value="1"/>
</dbReference>
<keyword evidence="5" id="KW-0175">Coiled coil</keyword>
<evidence type="ECO:0000259" key="6">
    <source>
        <dbReference type="PROSITE" id="PS00486"/>
    </source>
</evidence>
<dbReference type="InterPro" id="IPR005747">
    <property type="entry name" value="MutS2"/>
</dbReference>
<reference evidence="7 8" key="1">
    <citation type="submission" date="2018-11" db="EMBL/GenBank/DDBJ databases">
        <authorList>
            <person name="Wuyts S."/>
        </authorList>
    </citation>
    <scope>NUCLEOTIDE SEQUENCE [LARGE SCALE GENOMIC DNA]</scope>
    <source>
        <strain evidence="7">Lactobacillus mudanjiangensis AMBF249</strain>
    </source>
</reference>
<dbReference type="GO" id="GO:0005524">
    <property type="term" value="F:ATP binding"/>
    <property type="evidence" value="ECO:0007669"/>
    <property type="project" value="UniProtKB-KW"/>
</dbReference>
<dbReference type="InterPro" id="IPR003593">
    <property type="entry name" value="AAA+_ATPase"/>
</dbReference>
<dbReference type="InterPro" id="IPR007696">
    <property type="entry name" value="DNA_mismatch_repair_MutS_core"/>
</dbReference>
<dbReference type="NCBIfam" id="TIGR01069">
    <property type="entry name" value="mutS2"/>
    <property type="match status" value="1"/>
</dbReference>
<keyword evidence="1" id="KW-0547">Nucleotide-binding</keyword>
<evidence type="ECO:0000256" key="5">
    <source>
        <dbReference type="SAM" id="Coils"/>
    </source>
</evidence>
<dbReference type="GO" id="GO:0016887">
    <property type="term" value="F:ATP hydrolysis activity"/>
    <property type="evidence" value="ECO:0007669"/>
    <property type="project" value="InterPro"/>
</dbReference>
<keyword evidence="2" id="KW-0378">Hydrolase</keyword>
<sequence length="541" mass="59245">MSSAVRYEVLAPQRTDNSNAIAILACGARKENFLKPKIKQLIQLDQVLTQVASYTHSQVAADELITTLGSHDFQTVKAELALTYEAHQLLANSVLLTFFDLDQLTVIKAKLDQGLLLNASQLGLLGDFLTSSQRLAMTLGQYQSLAPKLNSLIAPVTGLRGLQRELTRVIQHGQVADDATPELRRLRQQLKQQRQQVKAALTTFIQKHPQAVQSRRLITRNDHVCVQLKASYRQKFAGQLIDQSGSGSTVFFEPKVAVQRGAELANLQAAADAEVYQLLATLTGDIQTHWNQLLQQQQLVSRLDQIMARGEYGLAIDAHVPVLNQDQHVKIVAGRHPLLKTKAVPLTVELDSQQGLMITGANSGGKTVVLKTIALFVLMIQVGLEVPAEAGTSLPVFDQVWLDMGDNQSLAAQLSTFAAEMTTLVEMTANIRPNALVLLDEIGSGTDPEEGSALSIAIIEYLRQQQATIIATTHFSAIKQYAVTCPTLTTATMAFNPQTLRPTYQLVLNQVGASEAIWLAERLGLRPDILQAARQRLLADH</sequence>
<dbReference type="GO" id="GO:0006298">
    <property type="term" value="P:mismatch repair"/>
    <property type="evidence" value="ECO:0007669"/>
    <property type="project" value="InterPro"/>
</dbReference>
<dbReference type="SMART" id="SM00533">
    <property type="entry name" value="MUTSd"/>
    <property type="match status" value="1"/>
</dbReference>
<feature type="coiled-coil region" evidence="5">
    <location>
        <begin position="176"/>
        <end position="207"/>
    </location>
</feature>
<dbReference type="GO" id="GO:0045910">
    <property type="term" value="P:negative regulation of DNA recombination"/>
    <property type="evidence" value="ECO:0007669"/>
    <property type="project" value="InterPro"/>
</dbReference>
<dbReference type="GO" id="GO:0030983">
    <property type="term" value="F:mismatched DNA binding"/>
    <property type="evidence" value="ECO:0007669"/>
    <property type="project" value="InterPro"/>
</dbReference>
<evidence type="ECO:0000256" key="1">
    <source>
        <dbReference type="ARBA" id="ARBA00022741"/>
    </source>
</evidence>
<organism evidence="7 8">
    <name type="scientific">Lactiplantibacillus mudanjiangensis</name>
    <dbReference type="NCBI Taxonomy" id="1296538"/>
    <lineage>
        <taxon>Bacteria</taxon>
        <taxon>Bacillati</taxon>
        <taxon>Bacillota</taxon>
        <taxon>Bacilli</taxon>
        <taxon>Lactobacillales</taxon>
        <taxon>Lactobacillaceae</taxon>
        <taxon>Lactiplantibacillus</taxon>
    </lineage>
</organism>
<evidence type="ECO:0000256" key="3">
    <source>
        <dbReference type="ARBA" id="ARBA00022840"/>
    </source>
</evidence>
<feature type="domain" description="DNA mismatch repair proteins mutS family" evidence="6">
    <location>
        <begin position="435"/>
        <end position="451"/>
    </location>
</feature>
<dbReference type="AlphaFoldDB" id="A0A660E488"/>
<dbReference type="InterPro" id="IPR027417">
    <property type="entry name" value="P-loop_NTPase"/>
</dbReference>
<dbReference type="PANTHER" id="PTHR48466">
    <property type="entry name" value="OS10G0509000 PROTEIN-RELATED"/>
    <property type="match status" value="1"/>
</dbReference>
<keyword evidence="8" id="KW-1185">Reference proteome</keyword>
<dbReference type="GO" id="GO:0004519">
    <property type="term" value="F:endonuclease activity"/>
    <property type="evidence" value="ECO:0007669"/>
    <property type="project" value="UniProtKB-KW"/>
</dbReference>
<dbReference type="SUPFAM" id="SSF52540">
    <property type="entry name" value="P-loop containing nucleoside triphosphate hydrolases"/>
    <property type="match status" value="1"/>
</dbReference>
<keyword evidence="2" id="KW-0540">Nuclease</keyword>
<proteinExistence type="predicted"/>
<dbReference type="Proteomes" id="UP000289996">
    <property type="component" value="Unassembled WGS sequence"/>
</dbReference>
<keyword evidence="2" id="KW-0255">Endonuclease</keyword>
<keyword evidence="3" id="KW-0067">ATP-binding</keyword>
<evidence type="ECO:0000256" key="4">
    <source>
        <dbReference type="ARBA" id="ARBA00023125"/>
    </source>
</evidence>
<dbReference type="InterPro" id="IPR036187">
    <property type="entry name" value="DNA_mismatch_repair_MutS_sf"/>
</dbReference>
<evidence type="ECO:0000313" key="7">
    <source>
        <dbReference type="EMBL" id="VDG27741.1"/>
    </source>
</evidence>
<dbReference type="SMART" id="SM00534">
    <property type="entry name" value="MUTSac"/>
    <property type="match status" value="1"/>
</dbReference>
<dbReference type="GO" id="GO:0140664">
    <property type="term" value="F:ATP-dependent DNA damage sensor activity"/>
    <property type="evidence" value="ECO:0007669"/>
    <property type="project" value="InterPro"/>
</dbReference>
<gene>
    <name evidence="7" type="ORF">MUDAN_MDHGFNIF_02573</name>
</gene>
<protein>
    <recommendedName>
        <fullName evidence="6">DNA mismatch repair proteins mutS family domain-containing protein</fullName>
    </recommendedName>
</protein>